<keyword evidence="6 9" id="KW-0863">Zinc-finger</keyword>
<dbReference type="PANTHER" id="PTHR45877:SF7">
    <property type="entry name" value="E3 UBIQUITIN-PROTEIN LIGASE SIAH1"/>
    <property type="match status" value="1"/>
</dbReference>
<evidence type="ECO:0000313" key="14">
    <source>
        <dbReference type="Proteomes" id="UP000472268"/>
    </source>
</evidence>
<feature type="compositionally biased region" description="Low complexity" evidence="11">
    <location>
        <begin position="71"/>
        <end position="110"/>
    </location>
</feature>
<dbReference type="AlphaFoldDB" id="A0A673V2U3"/>
<dbReference type="PROSITE" id="PS51081">
    <property type="entry name" value="ZF_SIAH"/>
    <property type="match status" value="1"/>
</dbReference>
<evidence type="ECO:0000256" key="2">
    <source>
        <dbReference type="ARBA" id="ARBA00004906"/>
    </source>
</evidence>
<evidence type="ECO:0000256" key="3">
    <source>
        <dbReference type="ARBA" id="ARBA00009119"/>
    </source>
</evidence>
<reference evidence="13" key="2">
    <citation type="submission" date="2025-09" db="UniProtKB">
        <authorList>
            <consortium name="Ensembl"/>
        </authorList>
    </citation>
    <scope>IDENTIFICATION</scope>
</reference>
<keyword evidence="5 10" id="KW-0479">Metal-binding</keyword>
<evidence type="ECO:0000256" key="5">
    <source>
        <dbReference type="ARBA" id="ARBA00022723"/>
    </source>
</evidence>
<dbReference type="GO" id="GO:0005737">
    <property type="term" value="C:cytoplasm"/>
    <property type="evidence" value="ECO:0007669"/>
    <property type="project" value="InterPro"/>
</dbReference>
<dbReference type="InterPro" id="IPR004162">
    <property type="entry name" value="SINA-like_animal"/>
</dbReference>
<sequence>MRGALETRLDDAGVGRQEPALEPLKCALLTGCLTGCGGTGCPSCPRLSALRRGGGPARGGMNTWQRRGAFESGTGSEEASSSLSGMRRRAAPSPSGSSPSLPPRKLLALPNTPPTNEDLTRLFKCRECSDFALPPIIQCESGHLVCGSCRPKLSRCPICRIYLGSIRNLALENLAESLLFPCKYIASGCEVTLRHTVKADHEEMCRFRPYPCPCPGAECIWRGPLDAMTAHLLQHHDSLKTLHGDEVLFQATGINLPDAAPWVMLQSCFGYYFILVLEKQENYDGHQQFFAIAQLIGTREQAEKFTFRFKLIGEMQRLTWEGTPTSIDEGIAAAIAKNNCLVFETSIAQLFAKNDNLNIKGTVSMH</sequence>
<keyword evidence="7 10" id="KW-0833">Ubl conjugation pathway</keyword>
<proteinExistence type="inferred from homology"/>
<accession>A0A673V2U3</accession>
<dbReference type="OrthoDB" id="941555at2759"/>
<dbReference type="FunFam" id="2.60.210.10:FF:000002">
    <property type="entry name" value="E3 ubiquitin-protein ligase"/>
    <property type="match status" value="1"/>
</dbReference>
<evidence type="ECO:0000256" key="6">
    <source>
        <dbReference type="ARBA" id="ARBA00022771"/>
    </source>
</evidence>
<feature type="domain" description="SIAH-type" evidence="12">
    <location>
        <begin position="177"/>
        <end position="237"/>
    </location>
</feature>
<dbReference type="Gene3D" id="2.60.210.10">
    <property type="entry name" value="Apoptosis, Tumor Necrosis Factor Receptor Associated Protein 2, Chain A"/>
    <property type="match status" value="1"/>
</dbReference>
<evidence type="ECO:0000256" key="11">
    <source>
        <dbReference type="SAM" id="MobiDB-lite"/>
    </source>
</evidence>
<keyword evidence="8 10" id="KW-0862">Zinc</keyword>
<comment type="domain">
    <text evidence="10">The RING-type zinc finger domain is essential for ubiquitin ligase activity.</text>
</comment>
<comment type="catalytic activity">
    <reaction evidence="1 10">
        <text>S-ubiquitinyl-[E2 ubiquitin-conjugating enzyme]-L-cysteine + [acceptor protein]-L-lysine = [E2 ubiquitin-conjugating enzyme]-L-cysteine + N(6)-ubiquitinyl-[acceptor protein]-L-lysine.</text>
        <dbReference type="EC" id="2.3.2.27"/>
    </reaction>
</comment>
<dbReference type="Gene3D" id="3.30.40.10">
    <property type="entry name" value="Zinc/RING finger domain, C3HC4 (zinc finger)"/>
    <property type="match status" value="2"/>
</dbReference>
<dbReference type="Pfam" id="PF21362">
    <property type="entry name" value="Sina_RING"/>
    <property type="match status" value="1"/>
</dbReference>
<dbReference type="OMA" id="NHETVCD"/>
<evidence type="ECO:0000256" key="10">
    <source>
        <dbReference type="RuleBase" id="RU201113"/>
    </source>
</evidence>
<dbReference type="Ensembl" id="ENSSSUT00005031875.1">
    <property type="protein sequence ID" value="ENSSSUP00005027906.1"/>
    <property type="gene ID" value="ENSSSUG00005018038.1"/>
</dbReference>
<name>A0A673V2U3_SURSU</name>
<dbReference type="InterPro" id="IPR013083">
    <property type="entry name" value="Znf_RING/FYVE/PHD"/>
</dbReference>
<dbReference type="FunFam" id="3.30.40.10:FF:000041">
    <property type="entry name" value="E3 ubiquitin-protein ligase SINAT3"/>
    <property type="match status" value="1"/>
</dbReference>
<dbReference type="InterPro" id="IPR008974">
    <property type="entry name" value="TRAF-like"/>
</dbReference>
<dbReference type="GeneID" id="115283567"/>
<reference evidence="13" key="1">
    <citation type="submission" date="2025-08" db="UniProtKB">
        <authorList>
            <consortium name="Ensembl"/>
        </authorList>
    </citation>
    <scope>IDENTIFICATION</scope>
</reference>
<dbReference type="RefSeq" id="XP_029785652.1">
    <property type="nucleotide sequence ID" value="XM_029929792.1"/>
</dbReference>
<dbReference type="Pfam" id="PF03145">
    <property type="entry name" value="Sina_TRAF"/>
    <property type="match status" value="1"/>
</dbReference>
<comment type="function">
    <text evidence="10">E3 ubiquitin-protein ligase that mediates ubiquitination and subsequent proteasomal degradation of target proteins. E3 ubiquitin ligases accept ubiquitin from an E2 ubiquitin-conjugating enzyme in the form of a thioester and then directly transfers the ubiquitin to targeted substrates.</text>
</comment>
<dbReference type="GO" id="GO:0008270">
    <property type="term" value="F:zinc ion binding"/>
    <property type="evidence" value="ECO:0007669"/>
    <property type="project" value="UniProtKB-KW"/>
</dbReference>
<evidence type="ECO:0000256" key="7">
    <source>
        <dbReference type="ARBA" id="ARBA00022786"/>
    </source>
</evidence>
<dbReference type="Proteomes" id="UP000472268">
    <property type="component" value="Unplaced"/>
</dbReference>
<dbReference type="InterPro" id="IPR049548">
    <property type="entry name" value="Sina-like_RING"/>
</dbReference>
<evidence type="ECO:0000256" key="4">
    <source>
        <dbReference type="ARBA" id="ARBA00022679"/>
    </source>
</evidence>
<feature type="region of interest" description="Disordered" evidence="11">
    <location>
        <begin position="53"/>
        <end position="113"/>
    </location>
</feature>
<dbReference type="GO" id="GO:0016567">
    <property type="term" value="P:protein ubiquitination"/>
    <property type="evidence" value="ECO:0007669"/>
    <property type="project" value="UniProtKB-UniPathway"/>
</dbReference>
<keyword evidence="14" id="KW-1185">Reference proteome</keyword>
<organism evidence="13 14">
    <name type="scientific">Suricata suricatta</name>
    <name type="common">Meerkat</name>
    <dbReference type="NCBI Taxonomy" id="37032"/>
    <lineage>
        <taxon>Eukaryota</taxon>
        <taxon>Metazoa</taxon>
        <taxon>Chordata</taxon>
        <taxon>Craniata</taxon>
        <taxon>Vertebrata</taxon>
        <taxon>Euteleostomi</taxon>
        <taxon>Mammalia</taxon>
        <taxon>Eutheria</taxon>
        <taxon>Laurasiatheria</taxon>
        <taxon>Carnivora</taxon>
        <taxon>Feliformia</taxon>
        <taxon>Herpestidae</taxon>
        <taxon>Suricata</taxon>
    </lineage>
</organism>
<dbReference type="UniPathway" id="UPA00143"/>
<dbReference type="Pfam" id="PF21361">
    <property type="entry name" value="Sina_ZnF"/>
    <property type="match status" value="1"/>
</dbReference>
<comment type="similarity">
    <text evidence="3 10">Belongs to the SINA (Seven in absentia) family.</text>
</comment>
<dbReference type="InterPro" id="IPR013010">
    <property type="entry name" value="Znf_SIAH"/>
</dbReference>
<comment type="domain">
    <text evidence="10">The SBD domain (substrate-binding domain) mediates the interaction with substrate proteins. It is related to the TRAF family.</text>
</comment>
<dbReference type="GO" id="GO:0043161">
    <property type="term" value="P:proteasome-mediated ubiquitin-dependent protein catabolic process"/>
    <property type="evidence" value="ECO:0007669"/>
    <property type="project" value="TreeGrafter"/>
</dbReference>
<gene>
    <name evidence="13" type="primary">LOC115283567</name>
</gene>
<dbReference type="GO" id="GO:0061630">
    <property type="term" value="F:ubiquitin protein ligase activity"/>
    <property type="evidence" value="ECO:0007669"/>
    <property type="project" value="UniProtKB-EC"/>
</dbReference>
<evidence type="ECO:0000259" key="12">
    <source>
        <dbReference type="PROSITE" id="PS51081"/>
    </source>
</evidence>
<dbReference type="GO" id="GO:0030154">
    <property type="term" value="P:cell differentiation"/>
    <property type="evidence" value="ECO:0007669"/>
    <property type="project" value="UniProtKB-ARBA"/>
</dbReference>
<keyword evidence="4" id="KW-0808">Transferase</keyword>
<comment type="pathway">
    <text evidence="2 10">Protein modification; protein ubiquitination.</text>
</comment>
<dbReference type="PANTHER" id="PTHR45877">
    <property type="entry name" value="E3 UBIQUITIN-PROTEIN LIGASE SIAH2"/>
    <property type="match status" value="1"/>
</dbReference>
<dbReference type="SUPFAM" id="SSF49599">
    <property type="entry name" value="TRAF domain-like"/>
    <property type="match status" value="1"/>
</dbReference>
<evidence type="ECO:0000256" key="1">
    <source>
        <dbReference type="ARBA" id="ARBA00000900"/>
    </source>
</evidence>
<dbReference type="EC" id="2.3.2.27" evidence="10"/>
<protein>
    <recommendedName>
        <fullName evidence="10">E3 ubiquitin-protein ligase</fullName>
        <ecNumber evidence="10">2.3.2.27</ecNumber>
    </recommendedName>
</protein>
<dbReference type="InterPro" id="IPR018121">
    <property type="entry name" value="7-in-absentia-prot_TRAF-dom"/>
</dbReference>
<evidence type="ECO:0000256" key="8">
    <source>
        <dbReference type="ARBA" id="ARBA00022833"/>
    </source>
</evidence>
<dbReference type="GO" id="GO:0031624">
    <property type="term" value="F:ubiquitin conjugating enzyme binding"/>
    <property type="evidence" value="ECO:0007669"/>
    <property type="project" value="TreeGrafter"/>
</dbReference>
<evidence type="ECO:0000256" key="9">
    <source>
        <dbReference type="PROSITE-ProRule" id="PRU00455"/>
    </source>
</evidence>
<evidence type="ECO:0000313" key="13">
    <source>
        <dbReference type="Ensembl" id="ENSSSUP00005027906.1"/>
    </source>
</evidence>